<evidence type="ECO:0000256" key="2">
    <source>
        <dbReference type="ARBA" id="ARBA00022428"/>
    </source>
</evidence>
<reference evidence="5 6" key="1">
    <citation type="submission" date="2024-09" db="EMBL/GenBank/DDBJ databases">
        <authorList>
            <person name="Sun Q."/>
            <person name="Mori K."/>
        </authorList>
    </citation>
    <scope>NUCLEOTIDE SEQUENCE [LARGE SCALE GENOMIC DNA]</scope>
    <source>
        <strain evidence="5 6">NCAIM B.02610</strain>
    </source>
</reference>
<dbReference type="PANTHER" id="PTHR37690:SF1">
    <property type="entry name" value="CHORISMATE DEHYDRATASE"/>
    <property type="match status" value="1"/>
</dbReference>
<dbReference type="HAMAP" id="MF_00995">
    <property type="entry name" value="MqnA"/>
    <property type="match status" value="1"/>
</dbReference>
<evidence type="ECO:0000313" key="5">
    <source>
        <dbReference type="EMBL" id="MFC0470291.1"/>
    </source>
</evidence>
<keyword evidence="2 4" id="KW-0474">Menaquinone biosynthesis</keyword>
<comment type="catalytic activity">
    <reaction evidence="4">
        <text>chorismate = 3-[(1-carboxyvinyl)-oxy]benzoate + H2O</text>
        <dbReference type="Rhea" id="RHEA:40051"/>
        <dbReference type="ChEBI" id="CHEBI:15377"/>
        <dbReference type="ChEBI" id="CHEBI:29748"/>
        <dbReference type="ChEBI" id="CHEBI:76981"/>
        <dbReference type="EC" id="4.2.1.151"/>
    </reaction>
</comment>
<comment type="caution">
    <text evidence="5">The sequence shown here is derived from an EMBL/GenBank/DDBJ whole genome shotgun (WGS) entry which is preliminary data.</text>
</comment>
<evidence type="ECO:0000256" key="3">
    <source>
        <dbReference type="ARBA" id="ARBA00023239"/>
    </source>
</evidence>
<dbReference type="Pfam" id="PF02621">
    <property type="entry name" value="VitK2_biosynth"/>
    <property type="match status" value="1"/>
</dbReference>
<name>A0ABV6KAF0_9BACI</name>
<dbReference type="RefSeq" id="WP_335959025.1">
    <property type="nucleotide sequence ID" value="NZ_JAXBLX010000003.1"/>
</dbReference>
<comment type="function">
    <text evidence="4">Catalyzes the dehydration of chorismate into 3-[(1-carboxyvinyl)oxy]benzoate, a step in the biosynthesis of menaquinone (MK, vitamin K2).</text>
</comment>
<dbReference type="PANTHER" id="PTHR37690">
    <property type="entry name" value="CHORISMATE DEHYDRATASE"/>
    <property type="match status" value="1"/>
</dbReference>
<dbReference type="EC" id="4.2.1.151" evidence="4"/>
<proteinExistence type="inferred from homology"/>
<organism evidence="5 6">
    <name type="scientific">Halalkalibacter kiskunsagensis</name>
    <dbReference type="NCBI Taxonomy" id="1548599"/>
    <lineage>
        <taxon>Bacteria</taxon>
        <taxon>Bacillati</taxon>
        <taxon>Bacillota</taxon>
        <taxon>Bacilli</taxon>
        <taxon>Bacillales</taxon>
        <taxon>Bacillaceae</taxon>
        <taxon>Halalkalibacter</taxon>
    </lineage>
</organism>
<evidence type="ECO:0000256" key="1">
    <source>
        <dbReference type="ARBA" id="ARBA00004863"/>
    </source>
</evidence>
<protein>
    <recommendedName>
        <fullName evidence="4">Chorismate dehydratase</fullName>
        <ecNumber evidence="4">4.2.1.151</ecNumber>
    </recommendedName>
    <alternativeName>
        <fullName evidence="4">Menaquinone biosynthetic enzyme MqnA</fullName>
    </alternativeName>
</protein>
<dbReference type="Proteomes" id="UP001589838">
    <property type="component" value="Unassembled WGS sequence"/>
</dbReference>
<evidence type="ECO:0000256" key="4">
    <source>
        <dbReference type="HAMAP-Rule" id="MF_00995"/>
    </source>
</evidence>
<sequence length="283" mass="32152">MSVVIGEISYTNILPFFYHLDRDALKKRNCQFIPQVPAQLNQEMASGRIDIGGISSFAYAENANAFTLMPNLSVTSYGAVGSIYLFSKVPLQELDGKKVALTLSSASSVHLLKIILEHFYSLSISYTMMKPDIGTMLLEHDACLLIGDDAIVAKRENSDSLYNYDLGDIWYDQTGLPMTFAVFAVRNETLRDHTSLVGYIYRSFLESKLRSESENYQPMIADIVKTYGGNKSFWDKYFLKLCNDFGPQEQRGLSYFFEVLYKMNYIAEPIKTLNIWNTDVTIK</sequence>
<gene>
    <name evidence="4" type="primary">mqnA</name>
    <name evidence="5" type="ORF">ACFFHM_07045</name>
</gene>
<dbReference type="InterPro" id="IPR003773">
    <property type="entry name" value="Menaquinone_biosynth"/>
</dbReference>
<accession>A0ABV6KAF0</accession>
<evidence type="ECO:0000313" key="6">
    <source>
        <dbReference type="Proteomes" id="UP001589838"/>
    </source>
</evidence>
<dbReference type="EMBL" id="JBHLUX010000017">
    <property type="protein sequence ID" value="MFC0470291.1"/>
    <property type="molecule type" value="Genomic_DNA"/>
</dbReference>
<dbReference type="SUPFAM" id="SSF53850">
    <property type="entry name" value="Periplasmic binding protein-like II"/>
    <property type="match status" value="1"/>
</dbReference>
<dbReference type="Gene3D" id="3.40.190.10">
    <property type="entry name" value="Periplasmic binding protein-like II"/>
    <property type="match status" value="2"/>
</dbReference>
<comment type="similarity">
    <text evidence="4">Belongs to the MqnA/MqnD family. MqnA subfamily.</text>
</comment>
<keyword evidence="3 4" id="KW-0456">Lyase</keyword>
<dbReference type="InterPro" id="IPR030868">
    <property type="entry name" value="MqnA"/>
</dbReference>
<keyword evidence="6" id="KW-1185">Reference proteome</keyword>
<dbReference type="CDD" id="cd13634">
    <property type="entry name" value="PBP2_Sco4506"/>
    <property type="match status" value="1"/>
</dbReference>
<comment type="pathway">
    <text evidence="1 4">Quinol/quinone metabolism; menaquinone biosynthesis.</text>
</comment>